<comment type="caution">
    <text evidence="1">The sequence shown here is derived from an EMBL/GenBank/DDBJ whole genome shotgun (WGS) entry which is preliminary data.</text>
</comment>
<dbReference type="AlphaFoldDB" id="A0AAE1CKV0"/>
<protein>
    <submittedName>
        <fullName evidence="1">Uncharacterized protein</fullName>
    </submittedName>
</protein>
<evidence type="ECO:0000313" key="2">
    <source>
        <dbReference type="Proteomes" id="UP001283361"/>
    </source>
</evidence>
<name>A0AAE1CKV0_9GAST</name>
<gene>
    <name evidence="1" type="ORF">RRG08_016664</name>
</gene>
<evidence type="ECO:0000313" key="1">
    <source>
        <dbReference type="EMBL" id="KAK3706044.1"/>
    </source>
</evidence>
<dbReference type="Proteomes" id="UP001283361">
    <property type="component" value="Unassembled WGS sequence"/>
</dbReference>
<proteinExistence type="predicted"/>
<sequence length="70" mass="7866">MILGNHYERVTTMMGDGQQGWEDYSDDRRMVTTMIGGGQKRWEECSDDRRSAIMMGVTTVGIGNHDVGQP</sequence>
<organism evidence="1 2">
    <name type="scientific">Elysia crispata</name>
    <name type="common">lettuce slug</name>
    <dbReference type="NCBI Taxonomy" id="231223"/>
    <lineage>
        <taxon>Eukaryota</taxon>
        <taxon>Metazoa</taxon>
        <taxon>Spiralia</taxon>
        <taxon>Lophotrochozoa</taxon>
        <taxon>Mollusca</taxon>
        <taxon>Gastropoda</taxon>
        <taxon>Heterobranchia</taxon>
        <taxon>Euthyneura</taxon>
        <taxon>Panpulmonata</taxon>
        <taxon>Sacoglossa</taxon>
        <taxon>Placobranchoidea</taxon>
        <taxon>Plakobranchidae</taxon>
        <taxon>Elysia</taxon>
    </lineage>
</organism>
<keyword evidence="2" id="KW-1185">Reference proteome</keyword>
<reference evidence="1" key="1">
    <citation type="journal article" date="2023" name="G3 (Bethesda)">
        <title>A reference genome for the long-term kleptoplast-retaining sea slug Elysia crispata morphotype clarki.</title>
        <authorList>
            <person name="Eastman K.E."/>
            <person name="Pendleton A.L."/>
            <person name="Shaikh M.A."/>
            <person name="Suttiyut T."/>
            <person name="Ogas R."/>
            <person name="Tomko P."/>
            <person name="Gavelis G."/>
            <person name="Widhalm J.R."/>
            <person name="Wisecaver J.H."/>
        </authorList>
    </citation>
    <scope>NUCLEOTIDE SEQUENCE</scope>
    <source>
        <strain evidence="1">ECLA1</strain>
    </source>
</reference>
<dbReference type="EMBL" id="JAWDGP010007755">
    <property type="protein sequence ID" value="KAK3706044.1"/>
    <property type="molecule type" value="Genomic_DNA"/>
</dbReference>
<accession>A0AAE1CKV0</accession>